<protein>
    <recommendedName>
        <fullName evidence="4">DUF3137 domain-containing protein</fullName>
    </recommendedName>
</protein>
<evidence type="ECO:0000313" key="3">
    <source>
        <dbReference type="Proteomes" id="UP000198867"/>
    </source>
</evidence>
<keyword evidence="1" id="KW-0472">Membrane</keyword>
<dbReference type="OrthoDB" id="5054050at2"/>
<name>A0A1I5BLF0_9MICO</name>
<gene>
    <name evidence="2" type="ORF">SAMN05216219_1959</name>
</gene>
<feature type="transmembrane region" description="Helical" evidence="1">
    <location>
        <begin position="330"/>
        <end position="351"/>
    </location>
</feature>
<dbReference type="Proteomes" id="UP000198867">
    <property type="component" value="Unassembled WGS sequence"/>
</dbReference>
<feature type="transmembrane region" description="Helical" evidence="1">
    <location>
        <begin position="74"/>
        <end position="99"/>
    </location>
</feature>
<dbReference type="RefSeq" id="WP_143095046.1">
    <property type="nucleotide sequence ID" value="NZ_FOVM01000005.1"/>
</dbReference>
<organism evidence="2 3">
    <name type="scientific">Mycetocola miduiensis</name>
    <dbReference type="NCBI Taxonomy" id="995034"/>
    <lineage>
        <taxon>Bacteria</taxon>
        <taxon>Bacillati</taxon>
        <taxon>Actinomycetota</taxon>
        <taxon>Actinomycetes</taxon>
        <taxon>Micrococcales</taxon>
        <taxon>Microbacteriaceae</taxon>
        <taxon>Mycetocola</taxon>
    </lineage>
</organism>
<reference evidence="3" key="1">
    <citation type="submission" date="2016-10" db="EMBL/GenBank/DDBJ databases">
        <authorList>
            <person name="Varghese N."/>
            <person name="Submissions S."/>
        </authorList>
    </citation>
    <scope>NUCLEOTIDE SEQUENCE [LARGE SCALE GENOMIC DNA]</scope>
    <source>
        <strain evidence="3">CGMCC 1.11101</strain>
    </source>
</reference>
<dbReference type="EMBL" id="FOVM01000005">
    <property type="protein sequence ID" value="SFN75533.1"/>
    <property type="molecule type" value="Genomic_DNA"/>
</dbReference>
<sequence>MTHRDYAALTRNVAPAEVKAFREWARTSGWVRATRPPVSATQVVFVVLFVIFFLVILVMMASIAGSLFSQSVLIGAGVLAPIVVLGLVAAAGVAAWRGWTGTGATWQKRLRLREFASARGCSYAAHLSSPAYPGMIFDIGTDRRSYDSVRATSGRALDVANYRYTVKRDKSSTVYRRGYLALKLDRRLPHIVLDATSNNLLFGSSLPRRFGKSSALSLEGDFDRYFTLYCPPEYGRDALYVFTPDLMALLIDESSAFDVEIVDDWMFVYSTEPFDLLRPAVWQRLDQIVDTVGSKTLRQTERYADERVDDASLNIVAPQGRRMRRGMSPAAIALFVAGLLGFVAFHALRFWA</sequence>
<feature type="transmembrane region" description="Helical" evidence="1">
    <location>
        <begin position="43"/>
        <end position="68"/>
    </location>
</feature>
<keyword evidence="1" id="KW-1133">Transmembrane helix</keyword>
<dbReference type="AlphaFoldDB" id="A0A1I5BLF0"/>
<keyword evidence="1" id="KW-0812">Transmembrane</keyword>
<evidence type="ECO:0000313" key="2">
    <source>
        <dbReference type="EMBL" id="SFN75533.1"/>
    </source>
</evidence>
<evidence type="ECO:0008006" key="4">
    <source>
        <dbReference type="Google" id="ProtNLM"/>
    </source>
</evidence>
<evidence type="ECO:0000256" key="1">
    <source>
        <dbReference type="SAM" id="Phobius"/>
    </source>
</evidence>
<accession>A0A1I5BLF0</accession>
<dbReference type="STRING" id="995034.SAMN05216219_1959"/>
<keyword evidence="3" id="KW-1185">Reference proteome</keyword>
<proteinExistence type="predicted"/>